<dbReference type="Proteomes" id="UP000807353">
    <property type="component" value="Unassembled WGS sequence"/>
</dbReference>
<accession>A0A9P5XX60</accession>
<sequence>MAVSMPDKRAQLGKIVENDPLIFTKSLAAQIQALIAPPFLPNYDDNPGSPIGSHQYQRPLIIIIDGLDERSGDNNQREVVKQIGSLANTDGIPFRFPISSRPEPRIAESFKRLSPKVYHLSLSDKDHIIEAEGDIRGYLYEKFEEIYCKRYEALSWMGWPWPSDEIVDGLVSKSAGMFIYAATVLKYIDDDDHHPANRLEEIIHVPLGSKPFAELDLLYQHIMSTCKDIPLLVNIFTLRLLGGRKKDALEDGFSIREIEFCHCSLAKVLLRSIARSARTCFGDNLHVFSSYGDRSIHLASRSKSNGILSPTDVTLQRLTRKLIEGHGDHIVKKGHRHILRCCLIIINQGCTTAHSETREYSYARKYWVKHLKHAPTGGLDILGAIHNLNLYNLRRGLTPEETTIINNWLRETRLIIEV</sequence>
<evidence type="ECO:0000313" key="2">
    <source>
        <dbReference type="Proteomes" id="UP000807353"/>
    </source>
</evidence>
<reference evidence="1" key="1">
    <citation type="submission" date="2020-11" db="EMBL/GenBank/DDBJ databases">
        <authorList>
            <consortium name="DOE Joint Genome Institute"/>
            <person name="Ahrendt S."/>
            <person name="Riley R."/>
            <person name="Andreopoulos W."/>
            <person name="Labutti K."/>
            <person name="Pangilinan J."/>
            <person name="Ruiz-Duenas F.J."/>
            <person name="Barrasa J.M."/>
            <person name="Sanchez-Garcia M."/>
            <person name="Camarero S."/>
            <person name="Miyauchi S."/>
            <person name="Serrano A."/>
            <person name="Linde D."/>
            <person name="Babiker R."/>
            <person name="Drula E."/>
            <person name="Ayuso-Fernandez I."/>
            <person name="Pacheco R."/>
            <person name="Padilla G."/>
            <person name="Ferreira P."/>
            <person name="Barriuso J."/>
            <person name="Kellner H."/>
            <person name="Castanera R."/>
            <person name="Alfaro M."/>
            <person name="Ramirez L."/>
            <person name="Pisabarro A.G."/>
            <person name="Kuo A."/>
            <person name="Tritt A."/>
            <person name="Lipzen A."/>
            <person name="He G."/>
            <person name="Yan M."/>
            <person name="Ng V."/>
            <person name="Cullen D."/>
            <person name="Martin F."/>
            <person name="Rosso M.-N."/>
            <person name="Henrissat B."/>
            <person name="Hibbett D."/>
            <person name="Martinez A.T."/>
            <person name="Grigoriev I.V."/>
        </authorList>
    </citation>
    <scope>NUCLEOTIDE SEQUENCE</scope>
    <source>
        <strain evidence="1">CBS 247.69</strain>
    </source>
</reference>
<protein>
    <recommendedName>
        <fullName evidence="3">NACHT domain-containing protein</fullName>
    </recommendedName>
</protein>
<gene>
    <name evidence="1" type="ORF">BDZ94DRAFT_237773</name>
</gene>
<organism evidence="1 2">
    <name type="scientific">Collybia nuda</name>
    <dbReference type="NCBI Taxonomy" id="64659"/>
    <lineage>
        <taxon>Eukaryota</taxon>
        <taxon>Fungi</taxon>
        <taxon>Dikarya</taxon>
        <taxon>Basidiomycota</taxon>
        <taxon>Agaricomycotina</taxon>
        <taxon>Agaricomycetes</taxon>
        <taxon>Agaricomycetidae</taxon>
        <taxon>Agaricales</taxon>
        <taxon>Tricholomatineae</taxon>
        <taxon>Clitocybaceae</taxon>
        <taxon>Collybia</taxon>
    </lineage>
</organism>
<keyword evidence="2" id="KW-1185">Reference proteome</keyword>
<name>A0A9P5XX60_9AGAR</name>
<dbReference type="PANTHER" id="PTHR10039">
    <property type="entry name" value="AMELOGENIN"/>
    <property type="match status" value="1"/>
</dbReference>
<comment type="caution">
    <text evidence="1">The sequence shown here is derived from an EMBL/GenBank/DDBJ whole genome shotgun (WGS) entry which is preliminary data.</text>
</comment>
<proteinExistence type="predicted"/>
<dbReference type="OrthoDB" id="2970937at2759"/>
<evidence type="ECO:0000313" key="1">
    <source>
        <dbReference type="EMBL" id="KAF9457331.1"/>
    </source>
</evidence>
<dbReference type="EMBL" id="MU150376">
    <property type="protein sequence ID" value="KAF9457331.1"/>
    <property type="molecule type" value="Genomic_DNA"/>
</dbReference>
<evidence type="ECO:0008006" key="3">
    <source>
        <dbReference type="Google" id="ProtNLM"/>
    </source>
</evidence>
<dbReference type="PANTHER" id="PTHR10039:SF14">
    <property type="entry name" value="NACHT DOMAIN-CONTAINING PROTEIN"/>
    <property type="match status" value="1"/>
</dbReference>
<dbReference type="AlphaFoldDB" id="A0A9P5XX60"/>